<proteinExistence type="predicted"/>
<organism evidence="2 3">
    <name type="scientific">Portunus trituberculatus</name>
    <name type="common">Swimming crab</name>
    <name type="synonym">Neptunus trituberculatus</name>
    <dbReference type="NCBI Taxonomy" id="210409"/>
    <lineage>
        <taxon>Eukaryota</taxon>
        <taxon>Metazoa</taxon>
        <taxon>Ecdysozoa</taxon>
        <taxon>Arthropoda</taxon>
        <taxon>Crustacea</taxon>
        <taxon>Multicrustacea</taxon>
        <taxon>Malacostraca</taxon>
        <taxon>Eumalacostraca</taxon>
        <taxon>Eucarida</taxon>
        <taxon>Decapoda</taxon>
        <taxon>Pleocyemata</taxon>
        <taxon>Brachyura</taxon>
        <taxon>Eubrachyura</taxon>
        <taxon>Portunoidea</taxon>
        <taxon>Portunidae</taxon>
        <taxon>Portuninae</taxon>
        <taxon>Portunus</taxon>
    </lineage>
</organism>
<reference evidence="2 3" key="1">
    <citation type="submission" date="2019-05" db="EMBL/GenBank/DDBJ databases">
        <title>Another draft genome of Portunus trituberculatus and its Hox gene families provides insights of decapod evolution.</title>
        <authorList>
            <person name="Jeong J.-H."/>
            <person name="Song I."/>
            <person name="Kim S."/>
            <person name="Choi T."/>
            <person name="Kim D."/>
            <person name="Ryu S."/>
            <person name="Kim W."/>
        </authorList>
    </citation>
    <scope>NUCLEOTIDE SEQUENCE [LARGE SCALE GENOMIC DNA]</scope>
    <source>
        <tissue evidence="2">Muscle</tissue>
    </source>
</reference>
<dbReference type="Proteomes" id="UP000324222">
    <property type="component" value="Unassembled WGS sequence"/>
</dbReference>
<feature type="compositionally biased region" description="Pro residues" evidence="1">
    <location>
        <begin position="148"/>
        <end position="162"/>
    </location>
</feature>
<comment type="caution">
    <text evidence="2">The sequence shown here is derived from an EMBL/GenBank/DDBJ whole genome shotgun (WGS) entry which is preliminary data.</text>
</comment>
<name>A0A5B7EYC8_PORTR</name>
<gene>
    <name evidence="2" type="ORF">E2C01_030798</name>
</gene>
<sequence>MRVQCAIFFQQPETGVREPTLILVTPKFPTSAIPVMVPEHTLNSQTHPETERVNRLTQNPLPHLPYLPPKLSTTINTISTTTARPRRLYLAQPFLPHTTTPCLYYYHHHELHHYHQHHHNQPKLRPPSPALLPRAFIRHSLAASTALPPQPSRRPLPSPPITTIPTTSPTNISYHHSISSPKRLNHSSTFFLLLSSHRKLYRKPSVGVSISNHYPPSSPIIIIYNNVNYFLYGLHLTIYLSSPRTLTGKWITFPSTNHRHQLTLPHCPHHLYHHILPTTTTTITAVNRYTLPAPPIIHTITHLKATYPLSTLTIPVHLPRPSTRAPPQGVNHSIFNRLFINAQ</sequence>
<evidence type="ECO:0000313" key="2">
    <source>
        <dbReference type="EMBL" id="MPC37324.1"/>
    </source>
</evidence>
<dbReference type="AlphaFoldDB" id="A0A5B7EYC8"/>
<feature type="region of interest" description="Disordered" evidence="1">
    <location>
        <begin position="144"/>
        <end position="165"/>
    </location>
</feature>
<evidence type="ECO:0000256" key="1">
    <source>
        <dbReference type="SAM" id="MobiDB-lite"/>
    </source>
</evidence>
<protein>
    <submittedName>
        <fullName evidence="2">Uncharacterized protein</fullName>
    </submittedName>
</protein>
<accession>A0A5B7EYC8</accession>
<evidence type="ECO:0000313" key="3">
    <source>
        <dbReference type="Proteomes" id="UP000324222"/>
    </source>
</evidence>
<dbReference type="EMBL" id="VSRR010003749">
    <property type="protein sequence ID" value="MPC37324.1"/>
    <property type="molecule type" value="Genomic_DNA"/>
</dbReference>
<keyword evidence="3" id="KW-1185">Reference proteome</keyword>